<proteinExistence type="predicted"/>
<keyword evidence="2" id="KW-1185">Reference proteome</keyword>
<reference evidence="1 2" key="1">
    <citation type="journal article" date="2019" name="Nat. Ecol. Evol.">
        <title>Megaphylogeny resolves global patterns of mushroom evolution.</title>
        <authorList>
            <person name="Varga T."/>
            <person name="Krizsan K."/>
            <person name="Foldi C."/>
            <person name="Dima B."/>
            <person name="Sanchez-Garcia M."/>
            <person name="Sanchez-Ramirez S."/>
            <person name="Szollosi G.J."/>
            <person name="Szarkandi J.G."/>
            <person name="Papp V."/>
            <person name="Albert L."/>
            <person name="Andreopoulos W."/>
            <person name="Angelini C."/>
            <person name="Antonin V."/>
            <person name="Barry K.W."/>
            <person name="Bougher N.L."/>
            <person name="Buchanan P."/>
            <person name="Buyck B."/>
            <person name="Bense V."/>
            <person name="Catcheside P."/>
            <person name="Chovatia M."/>
            <person name="Cooper J."/>
            <person name="Damon W."/>
            <person name="Desjardin D."/>
            <person name="Finy P."/>
            <person name="Geml J."/>
            <person name="Haridas S."/>
            <person name="Hughes K."/>
            <person name="Justo A."/>
            <person name="Karasinski D."/>
            <person name="Kautmanova I."/>
            <person name="Kiss B."/>
            <person name="Kocsube S."/>
            <person name="Kotiranta H."/>
            <person name="LaButti K.M."/>
            <person name="Lechner B.E."/>
            <person name="Liimatainen K."/>
            <person name="Lipzen A."/>
            <person name="Lukacs Z."/>
            <person name="Mihaltcheva S."/>
            <person name="Morgado L.N."/>
            <person name="Niskanen T."/>
            <person name="Noordeloos M.E."/>
            <person name="Ohm R.A."/>
            <person name="Ortiz-Santana B."/>
            <person name="Ovrebo C."/>
            <person name="Racz N."/>
            <person name="Riley R."/>
            <person name="Savchenko A."/>
            <person name="Shiryaev A."/>
            <person name="Soop K."/>
            <person name="Spirin V."/>
            <person name="Szebenyi C."/>
            <person name="Tomsovsky M."/>
            <person name="Tulloss R.E."/>
            <person name="Uehling J."/>
            <person name="Grigoriev I.V."/>
            <person name="Vagvolgyi C."/>
            <person name="Papp T."/>
            <person name="Martin F.M."/>
            <person name="Miettinen O."/>
            <person name="Hibbett D.S."/>
            <person name="Nagy L.G."/>
        </authorList>
    </citation>
    <scope>NUCLEOTIDE SEQUENCE [LARGE SCALE GENOMIC DNA]</scope>
    <source>
        <strain evidence="1 2">NL-1719</strain>
    </source>
</reference>
<sequence length="240" mass="27309">MWDNNSCAYDTVITILYNLWLASPRYWTEAFNAIGSEYLQLLKVQFEAVSKGVMTLDIARNNFRDLLASKHCQLFRDGNFASVDQIITYVFEGLYVVMTSHIECPHQHVVGQTMTSYNSYISIGGVMAEYGMVSVSDIINSCTTESMHECPMCGFQQIHLYSIVTAPPLLIVDTSMYAVEITKTLTLQVNNVEHRYKLYAAVYFGLNHFTCIVLDAYNQIWYHDGLRIGRSLINLGFLTD</sequence>
<evidence type="ECO:0000313" key="1">
    <source>
        <dbReference type="EMBL" id="TFK60856.1"/>
    </source>
</evidence>
<organism evidence="1 2">
    <name type="scientific">Pluteus cervinus</name>
    <dbReference type="NCBI Taxonomy" id="181527"/>
    <lineage>
        <taxon>Eukaryota</taxon>
        <taxon>Fungi</taxon>
        <taxon>Dikarya</taxon>
        <taxon>Basidiomycota</taxon>
        <taxon>Agaricomycotina</taxon>
        <taxon>Agaricomycetes</taxon>
        <taxon>Agaricomycetidae</taxon>
        <taxon>Agaricales</taxon>
        <taxon>Pluteineae</taxon>
        <taxon>Pluteaceae</taxon>
        <taxon>Pluteus</taxon>
    </lineage>
</organism>
<dbReference type="EMBL" id="ML208725">
    <property type="protein sequence ID" value="TFK60856.1"/>
    <property type="molecule type" value="Genomic_DNA"/>
</dbReference>
<gene>
    <name evidence="1" type="ORF">BDN72DRAFT_778891</name>
</gene>
<name>A0ACD3A5D2_9AGAR</name>
<evidence type="ECO:0000313" key="2">
    <source>
        <dbReference type="Proteomes" id="UP000308600"/>
    </source>
</evidence>
<dbReference type="Proteomes" id="UP000308600">
    <property type="component" value="Unassembled WGS sequence"/>
</dbReference>
<protein>
    <submittedName>
        <fullName evidence="1">Uncharacterized protein</fullName>
    </submittedName>
</protein>
<accession>A0ACD3A5D2</accession>
<feature type="non-terminal residue" evidence="1">
    <location>
        <position position="240"/>
    </location>
</feature>